<dbReference type="STRING" id="4072.A0A2G2YLE3"/>
<accession>A0A2G2YLE3</accession>
<evidence type="ECO:0000256" key="6">
    <source>
        <dbReference type="ARBA" id="ARBA00023160"/>
    </source>
</evidence>
<dbReference type="AlphaFoldDB" id="A0A2G2YLE3"/>
<dbReference type="UniPathway" id="UPA00094"/>
<evidence type="ECO:0000313" key="9">
    <source>
        <dbReference type="EMBL" id="PHT70572.1"/>
    </source>
</evidence>
<evidence type="ECO:0000256" key="4">
    <source>
        <dbReference type="ARBA" id="ARBA00022832"/>
    </source>
</evidence>
<dbReference type="Gene3D" id="3.40.47.10">
    <property type="match status" value="2"/>
</dbReference>
<gene>
    <name evidence="9" type="ORF">T459_25676</name>
</gene>
<dbReference type="OMA" id="MIPHQPS"/>
<dbReference type="Proteomes" id="UP000222542">
    <property type="component" value="Unassembled WGS sequence"/>
</dbReference>
<keyword evidence="5" id="KW-0443">Lipid metabolism</keyword>
<dbReference type="GO" id="GO:0033818">
    <property type="term" value="F:beta-ketoacyl-acyl-carrier-protein synthase III activity"/>
    <property type="evidence" value="ECO:0000318"/>
    <property type="project" value="GO_Central"/>
</dbReference>
<organism evidence="9 10">
    <name type="scientific">Capsicum annuum</name>
    <name type="common">Capsicum pepper</name>
    <dbReference type="NCBI Taxonomy" id="4072"/>
    <lineage>
        <taxon>Eukaryota</taxon>
        <taxon>Viridiplantae</taxon>
        <taxon>Streptophyta</taxon>
        <taxon>Embryophyta</taxon>
        <taxon>Tracheophyta</taxon>
        <taxon>Spermatophyta</taxon>
        <taxon>Magnoliopsida</taxon>
        <taxon>eudicotyledons</taxon>
        <taxon>Gunneridae</taxon>
        <taxon>Pentapetalae</taxon>
        <taxon>asterids</taxon>
        <taxon>lamiids</taxon>
        <taxon>Solanales</taxon>
        <taxon>Solanaceae</taxon>
        <taxon>Solanoideae</taxon>
        <taxon>Capsiceae</taxon>
        <taxon>Capsicum</taxon>
    </lineage>
</organism>
<dbReference type="Gramene" id="PHT70572">
    <property type="protein sequence ID" value="PHT70572"/>
    <property type="gene ID" value="T459_25676"/>
</dbReference>
<comment type="pathway">
    <text evidence="1">Lipid metabolism; fatty acid biosynthesis.</text>
</comment>
<keyword evidence="2" id="KW-0444">Lipid biosynthesis</keyword>
<evidence type="ECO:0000256" key="2">
    <source>
        <dbReference type="ARBA" id="ARBA00022516"/>
    </source>
</evidence>
<evidence type="ECO:0000256" key="3">
    <source>
        <dbReference type="ARBA" id="ARBA00022679"/>
    </source>
</evidence>
<evidence type="ECO:0000256" key="1">
    <source>
        <dbReference type="ARBA" id="ARBA00005194"/>
    </source>
</evidence>
<proteinExistence type="predicted"/>
<evidence type="ECO:0000256" key="5">
    <source>
        <dbReference type="ARBA" id="ARBA00023098"/>
    </source>
</evidence>
<keyword evidence="6" id="KW-0275">Fatty acid biosynthesis</keyword>
<protein>
    <submittedName>
        <fullName evidence="9">3-oxoacyl-[acyl-carrier-protein] synthase III, chloroplastic</fullName>
    </submittedName>
</protein>
<feature type="domain" description="Beta-ketoacyl-[acyl-carrier-protein] synthase III C-terminal" evidence="8">
    <location>
        <begin position="261"/>
        <end position="350"/>
    </location>
</feature>
<keyword evidence="7" id="KW-0812">Transmembrane</keyword>
<reference evidence="9 10" key="2">
    <citation type="journal article" date="2017" name="Genome Biol.">
        <title>New reference genome sequences of hot pepper reveal the massive evolution of plant disease-resistance genes by retroduplication.</title>
        <authorList>
            <person name="Kim S."/>
            <person name="Park J."/>
            <person name="Yeom S.I."/>
            <person name="Kim Y.M."/>
            <person name="Seo E."/>
            <person name="Kim K.T."/>
            <person name="Kim M.S."/>
            <person name="Lee J.M."/>
            <person name="Cheong K."/>
            <person name="Shin H.S."/>
            <person name="Kim S.B."/>
            <person name="Han K."/>
            <person name="Lee J."/>
            <person name="Park M."/>
            <person name="Lee H.A."/>
            <person name="Lee H.Y."/>
            <person name="Lee Y."/>
            <person name="Oh S."/>
            <person name="Lee J.H."/>
            <person name="Choi E."/>
            <person name="Choi E."/>
            <person name="Lee S.E."/>
            <person name="Jeon J."/>
            <person name="Kim H."/>
            <person name="Choi G."/>
            <person name="Song H."/>
            <person name="Lee J."/>
            <person name="Lee S.C."/>
            <person name="Kwon J.K."/>
            <person name="Lee H.Y."/>
            <person name="Koo N."/>
            <person name="Hong Y."/>
            <person name="Kim R.W."/>
            <person name="Kang W.H."/>
            <person name="Huh J.H."/>
            <person name="Kang B.C."/>
            <person name="Yang T.J."/>
            <person name="Lee Y.H."/>
            <person name="Bennetzen J.L."/>
            <person name="Choi D."/>
        </authorList>
    </citation>
    <scope>NUCLEOTIDE SEQUENCE [LARGE SCALE GENOMIC DNA]</scope>
    <source>
        <strain evidence="10">cv. CM334</strain>
    </source>
</reference>
<evidence type="ECO:0000313" key="10">
    <source>
        <dbReference type="Proteomes" id="UP000222542"/>
    </source>
</evidence>
<name>A0A2G2YLE3_CAPAN</name>
<keyword evidence="10" id="KW-1185">Reference proteome</keyword>
<dbReference type="InterPro" id="IPR013747">
    <property type="entry name" value="ACP_syn_III_C"/>
</dbReference>
<dbReference type="Pfam" id="PF08541">
    <property type="entry name" value="ACP_syn_III_C"/>
    <property type="match status" value="1"/>
</dbReference>
<evidence type="ECO:0000256" key="7">
    <source>
        <dbReference type="SAM" id="Phobius"/>
    </source>
</evidence>
<dbReference type="PANTHER" id="PTHR43091:SF3">
    <property type="entry name" value="3-OXOACYL-[ACYL-CARRIER-PROTEIN] SYNTHASE III, CHLOROPLASTIC-LIKE ISOFORM X1"/>
    <property type="match status" value="1"/>
</dbReference>
<sequence>MADVPSGDVDLILMCSSTGDDHFGSASVIQKALGWKSNPLAFDITAACSGFLLGLFSASCYIKDKAISKLEWDILYKESNDLSVKSMPPLDYEILQPIKVAPELPAIPPIGSSSDNEQNTSWVVMYSDADWVGEINDRNSTSGYILYLGVNPISWSSKKQCTVARSSTEAEYRAVASALTKACDIREDGLFSFDLHSDGDGKRHLISIFKENETDDASNENHSVTSFPPKCSSYSYLQMNVKEIFKFVVRVVPQSIEAALEKTGLASSNNFDWLLLHQAKQRIIDGITTWLEVPLVCVISNLANYGNTSVASIPLALDKVVRSGKVQSGHVIAAAGFGAGLTWASTIFRWG</sequence>
<keyword evidence="7" id="KW-1133">Transmembrane helix</keyword>
<comment type="caution">
    <text evidence="9">The sequence shown here is derived from an EMBL/GenBank/DDBJ whole genome shotgun (WGS) entry which is preliminary data.</text>
</comment>
<keyword evidence="7" id="KW-0472">Membrane</keyword>
<dbReference type="EMBL" id="AYRZ02000010">
    <property type="protein sequence ID" value="PHT70572.1"/>
    <property type="molecule type" value="Genomic_DNA"/>
</dbReference>
<dbReference type="GO" id="GO:0030497">
    <property type="term" value="P:fatty acid elongation"/>
    <property type="evidence" value="ECO:0000318"/>
    <property type="project" value="GO_Central"/>
</dbReference>
<keyword evidence="4" id="KW-0276">Fatty acid metabolism</keyword>
<feature type="transmembrane region" description="Helical" evidence="7">
    <location>
        <begin position="40"/>
        <end position="62"/>
    </location>
</feature>
<evidence type="ECO:0000259" key="8">
    <source>
        <dbReference type="Pfam" id="PF08541"/>
    </source>
</evidence>
<dbReference type="PANTHER" id="PTHR43091">
    <property type="entry name" value="3-OXOACYL-[ACYL-CARRIER-PROTEIN] SYNTHASE"/>
    <property type="match status" value="1"/>
</dbReference>
<dbReference type="SUPFAM" id="SSF53901">
    <property type="entry name" value="Thiolase-like"/>
    <property type="match status" value="2"/>
</dbReference>
<reference evidence="9 10" key="1">
    <citation type="journal article" date="2014" name="Nat. Genet.">
        <title>Genome sequence of the hot pepper provides insights into the evolution of pungency in Capsicum species.</title>
        <authorList>
            <person name="Kim S."/>
            <person name="Park M."/>
            <person name="Yeom S.I."/>
            <person name="Kim Y.M."/>
            <person name="Lee J.M."/>
            <person name="Lee H.A."/>
            <person name="Seo E."/>
            <person name="Choi J."/>
            <person name="Cheong K."/>
            <person name="Kim K.T."/>
            <person name="Jung K."/>
            <person name="Lee G.W."/>
            <person name="Oh S.K."/>
            <person name="Bae C."/>
            <person name="Kim S.B."/>
            <person name="Lee H.Y."/>
            <person name="Kim S.Y."/>
            <person name="Kim M.S."/>
            <person name="Kang B.C."/>
            <person name="Jo Y.D."/>
            <person name="Yang H.B."/>
            <person name="Jeong H.J."/>
            <person name="Kang W.H."/>
            <person name="Kwon J.K."/>
            <person name="Shin C."/>
            <person name="Lim J.Y."/>
            <person name="Park J.H."/>
            <person name="Huh J.H."/>
            <person name="Kim J.S."/>
            <person name="Kim B.D."/>
            <person name="Cohen O."/>
            <person name="Paran I."/>
            <person name="Suh M.C."/>
            <person name="Lee S.B."/>
            <person name="Kim Y.K."/>
            <person name="Shin Y."/>
            <person name="Noh S.J."/>
            <person name="Park J."/>
            <person name="Seo Y.S."/>
            <person name="Kwon S.Y."/>
            <person name="Kim H.A."/>
            <person name="Park J.M."/>
            <person name="Kim H.J."/>
            <person name="Choi S.B."/>
            <person name="Bosland P.W."/>
            <person name="Reeves G."/>
            <person name="Jo S.H."/>
            <person name="Lee B.W."/>
            <person name="Cho H.T."/>
            <person name="Choi H.S."/>
            <person name="Lee M.S."/>
            <person name="Yu Y."/>
            <person name="Do Choi Y."/>
            <person name="Park B.S."/>
            <person name="van Deynze A."/>
            <person name="Ashrafi H."/>
            <person name="Hill T."/>
            <person name="Kim W.T."/>
            <person name="Pai H.S."/>
            <person name="Ahn H.K."/>
            <person name="Yeam I."/>
            <person name="Giovannoni J.J."/>
            <person name="Rose J.K."/>
            <person name="Sorensen I."/>
            <person name="Lee S.J."/>
            <person name="Kim R.W."/>
            <person name="Choi I.Y."/>
            <person name="Choi B.S."/>
            <person name="Lim J.S."/>
            <person name="Lee Y.H."/>
            <person name="Choi D."/>
        </authorList>
    </citation>
    <scope>NUCLEOTIDE SEQUENCE [LARGE SCALE GENOMIC DNA]</scope>
    <source>
        <strain evidence="10">cv. CM334</strain>
    </source>
</reference>
<dbReference type="InterPro" id="IPR016039">
    <property type="entry name" value="Thiolase-like"/>
</dbReference>
<keyword evidence="3" id="KW-0808">Transferase</keyword>